<reference evidence="5" key="1">
    <citation type="submission" date="2016-10" db="EMBL/GenBank/DDBJ databases">
        <authorList>
            <person name="Varghese N."/>
            <person name="Submissions S."/>
        </authorList>
    </citation>
    <scope>NUCLEOTIDE SEQUENCE [LARGE SCALE GENOMIC DNA]</scope>
    <source>
        <strain evidence="5">CGMCC 1.10657</strain>
    </source>
</reference>
<feature type="transmembrane region" description="Helical" evidence="2">
    <location>
        <begin position="192"/>
        <end position="209"/>
    </location>
</feature>
<evidence type="ECO:0000256" key="1">
    <source>
        <dbReference type="SAM" id="MobiDB-lite"/>
    </source>
</evidence>
<dbReference type="STRING" id="658218.SAMN05216562_3188"/>
<feature type="transmembrane region" description="Helical" evidence="2">
    <location>
        <begin position="256"/>
        <end position="274"/>
    </location>
</feature>
<dbReference type="SMART" id="SM00240">
    <property type="entry name" value="FHA"/>
    <property type="match status" value="1"/>
</dbReference>
<sequence>MALIIEELNRAHRVQARYRMEGEHFTLGRGYDNDVILEDVHADARHAEIRRDEDGSYYLHDLSSVNGTQLLGNTRDKSVKFDEISERKVATGDLVQCGKTHLRLIDSDADMAEAVPLHSLESFFEGLSHPAGAIGLLLTVGLATLLISYLGYAREYEWTIVVNLMAGSLIGLLIYAGAWAFVGRVVRHETHFFAHLSIAALGALIYNAWEWFSSLLNYNFALGRLIEVFDFLVLAAIFPAMLWCACYLATNISRGWRWAVALVIPWGFLGIGLAEELADMNDFTDIPEISTELKYDNLLLRDPVPMEQFIASAPALFDIPIEKKEEEEQGTDEDSAAPEQGTGETTETDS</sequence>
<evidence type="ECO:0000313" key="4">
    <source>
        <dbReference type="EMBL" id="SEA45568.1"/>
    </source>
</evidence>
<keyword evidence="2" id="KW-0812">Transmembrane</keyword>
<dbReference type="EMBL" id="FNQO01000005">
    <property type="protein sequence ID" value="SEA45568.1"/>
    <property type="molecule type" value="Genomic_DNA"/>
</dbReference>
<keyword evidence="5" id="KW-1185">Reference proteome</keyword>
<accession>A0A1H4BC52</accession>
<gene>
    <name evidence="4" type="ORF">SAMN05216562_3188</name>
</gene>
<dbReference type="InterPro" id="IPR008984">
    <property type="entry name" value="SMAD_FHA_dom_sf"/>
</dbReference>
<protein>
    <submittedName>
        <fullName evidence="4">FHA domain protein</fullName>
    </submittedName>
</protein>
<dbReference type="Gene3D" id="2.60.200.20">
    <property type="match status" value="1"/>
</dbReference>
<evidence type="ECO:0000256" key="2">
    <source>
        <dbReference type="SAM" id="Phobius"/>
    </source>
</evidence>
<evidence type="ECO:0000313" key="5">
    <source>
        <dbReference type="Proteomes" id="UP000198658"/>
    </source>
</evidence>
<name>A0A1H4BC52_9GAMM</name>
<dbReference type="RefSeq" id="WP_091390952.1">
    <property type="nucleotide sequence ID" value="NZ_FNQO01000005.1"/>
</dbReference>
<organism evidence="4 5">
    <name type="scientific">Microbulbifer marinus</name>
    <dbReference type="NCBI Taxonomy" id="658218"/>
    <lineage>
        <taxon>Bacteria</taxon>
        <taxon>Pseudomonadati</taxon>
        <taxon>Pseudomonadota</taxon>
        <taxon>Gammaproteobacteria</taxon>
        <taxon>Cellvibrionales</taxon>
        <taxon>Microbulbiferaceae</taxon>
        <taxon>Microbulbifer</taxon>
    </lineage>
</organism>
<dbReference type="Proteomes" id="UP000198658">
    <property type="component" value="Unassembled WGS sequence"/>
</dbReference>
<proteinExistence type="predicted"/>
<feature type="transmembrane region" description="Helical" evidence="2">
    <location>
        <begin position="229"/>
        <end position="249"/>
    </location>
</feature>
<dbReference type="Pfam" id="PF00498">
    <property type="entry name" value="FHA"/>
    <property type="match status" value="1"/>
</dbReference>
<dbReference type="CDD" id="cd00060">
    <property type="entry name" value="FHA"/>
    <property type="match status" value="1"/>
</dbReference>
<feature type="compositionally biased region" description="Acidic residues" evidence="1">
    <location>
        <begin position="327"/>
        <end position="336"/>
    </location>
</feature>
<dbReference type="PROSITE" id="PS50006">
    <property type="entry name" value="FHA_DOMAIN"/>
    <property type="match status" value="1"/>
</dbReference>
<evidence type="ECO:0000259" key="3">
    <source>
        <dbReference type="PROSITE" id="PS50006"/>
    </source>
</evidence>
<feature type="region of interest" description="Disordered" evidence="1">
    <location>
        <begin position="321"/>
        <end position="350"/>
    </location>
</feature>
<dbReference type="AlphaFoldDB" id="A0A1H4BC52"/>
<feature type="transmembrane region" description="Helical" evidence="2">
    <location>
        <begin position="131"/>
        <end position="152"/>
    </location>
</feature>
<keyword evidence="2" id="KW-0472">Membrane</keyword>
<dbReference type="OrthoDB" id="5762105at2"/>
<feature type="transmembrane region" description="Helical" evidence="2">
    <location>
        <begin position="158"/>
        <end position="180"/>
    </location>
</feature>
<dbReference type="SUPFAM" id="SSF49879">
    <property type="entry name" value="SMAD/FHA domain"/>
    <property type="match status" value="1"/>
</dbReference>
<feature type="domain" description="FHA" evidence="3">
    <location>
        <begin position="25"/>
        <end position="75"/>
    </location>
</feature>
<keyword evidence="2" id="KW-1133">Transmembrane helix</keyword>
<dbReference type="InterPro" id="IPR000253">
    <property type="entry name" value="FHA_dom"/>
</dbReference>